<feature type="domain" description="AAA+ ATPase" evidence="6">
    <location>
        <begin position="54"/>
        <end position="210"/>
    </location>
</feature>
<evidence type="ECO:0000259" key="6">
    <source>
        <dbReference type="SMART" id="SM00382"/>
    </source>
</evidence>
<dbReference type="NCBIfam" id="NF001625">
    <property type="entry name" value="PRK00411.1-3"/>
    <property type="match status" value="1"/>
</dbReference>
<feature type="binding site" evidence="5">
    <location>
        <position position="209"/>
    </location>
    <ligand>
        <name>ATP</name>
        <dbReference type="ChEBI" id="CHEBI:30616"/>
    </ligand>
</feature>
<dbReference type="GeneID" id="90448592"/>
<dbReference type="NCBIfam" id="TIGR02928">
    <property type="entry name" value="orc1/cdc6 family replication initiation protein"/>
    <property type="match status" value="1"/>
</dbReference>
<comment type="function">
    <text evidence="5">Involved in regulation of DNA replication.</text>
</comment>
<dbReference type="SMART" id="SM00382">
    <property type="entry name" value="AAA"/>
    <property type="match status" value="1"/>
</dbReference>
<feature type="binding site" evidence="5">
    <location>
        <position position="221"/>
    </location>
    <ligand>
        <name>ATP</name>
        <dbReference type="ChEBI" id="CHEBI:30616"/>
    </ligand>
</feature>
<dbReference type="Gene3D" id="1.10.10.10">
    <property type="entry name" value="Winged helix-like DNA-binding domain superfamily/Winged helix DNA-binding domain"/>
    <property type="match status" value="1"/>
</dbReference>
<evidence type="ECO:0000256" key="4">
    <source>
        <dbReference type="ARBA" id="ARBA00022840"/>
    </source>
</evidence>
<sequence>MIDSNIFEKMLRKNRIFKNRDVLRHSYTPEYLPHRKEQIESIASILLPALSGETPSNILIYGKTGTGKTATVKFVGKQLEEASRKMNVHCYVHYLNCEIIDTQYRVLATLAKALGRNVPMTGWPTDQVYEEVREAIDGKDQTVIIVLDEIDKLVKKGDDVLYNLSRINSELKNARVSLIGITNDLKFKNFLDPRVLSSLSEEEIVFPPYNATQLEDILAQRAELAFHDGVLDEGVIPYCAALAAHEHGDARKALDLLRISAEIAESREEEKVTKEHVREAVKKMERDNIVEVVRTLPNQSKIVLYSMILLHKNGKRKFITGEVYAVYKTLCKKVGMDVLTQRRVSDLLSELDMLGIINSIIISKGRYGRTREMRLDVPMDAVKEAILDDYRFEVLRDYEDRLLSSSLDMFD</sequence>
<dbReference type="InterPro" id="IPR015163">
    <property type="entry name" value="Cdc6_C"/>
</dbReference>
<dbReference type="InterPro" id="IPR055237">
    <property type="entry name" value="Cdc6_lid"/>
</dbReference>
<dbReference type="RefSeq" id="WP_193806069.1">
    <property type="nucleotide sequence ID" value="NZ_CP087714.1"/>
</dbReference>
<proteinExistence type="inferred from homology"/>
<dbReference type="CDD" id="cd00009">
    <property type="entry name" value="AAA"/>
    <property type="match status" value="1"/>
</dbReference>
<organism evidence="8 9">
    <name type="scientific">Geoglobus acetivorans</name>
    <dbReference type="NCBI Taxonomy" id="565033"/>
    <lineage>
        <taxon>Archaea</taxon>
        <taxon>Methanobacteriati</taxon>
        <taxon>Methanobacteriota</taxon>
        <taxon>Archaeoglobi</taxon>
        <taxon>Archaeoglobales</taxon>
        <taxon>Archaeoglobaceae</taxon>
        <taxon>Geoglobus</taxon>
    </lineage>
</organism>
<evidence type="ECO:0000313" key="8">
    <source>
        <dbReference type="EMBL" id="XAT64325.1"/>
    </source>
</evidence>
<dbReference type="SUPFAM" id="SSF52540">
    <property type="entry name" value="P-loop containing nucleoside triphosphate hydrolases"/>
    <property type="match status" value="1"/>
</dbReference>
<dbReference type="InterPro" id="IPR027417">
    <property type="entry name" value="P-loop_NTPase"/>
</dbReference>
<dbReference type="PANTHER" id="PTHR10763:SF22">
    <property type="entry name" value="ORC1-TYPE DNA REPLICATION PROTEIN"/>
    <property type="match status" value="1"/>
</dbReference>
<dbReference type="InterPro" id="IPR003593">
    <property type="entry name" value="AAA+_ATPase"/>
</dbReference>
<feature type="binding site" evidence="5">
    <location>
        <begin position="66"/>
        <end position="70"/>
    </location>
    <ligand>
        <name>ATP</name>
        <dbReference type="ChEBI" id="CHEBI:30616"/>
    </ligand>
</feature>
<dbReference type="InterPro" id="IPR036390">
    <property type="entry name" value="WH_DNA-bd_sf"/>
</dbReference>
<name>A0ABZ3H427_GEOAI</name>
<protein>
    <recommendedName>
        <fullName evidence="5">ORC1-type DNA replication protein</fullName>
    </recommendedName>
</protein>
<dbReference type="Gene3D" id="1.10.8.60">
    <property type="match status" value="1"/>
</dbReference>
<dbReference type="InterPro" id="IPR014277">
    <property type="entry name" value="Orc1/Cdc6_arc"/>
</dbReference>
<keyword evidence="3 5" id="KW-0547">Nucleotide-binding</keyword>
<dbReference type="Pfam" id="PF22703">
    <property type="entry name" value="Cdc6_lid"/>
    <property type="match status" value="1"/>
</dbReference>
<comment type="similarity">
    <text evidence="1 5">Belongs to the CDC6/cdc18 family.</text>
</comment>
<dbReference type="InterPro" id="IPR050311">
    <property type="entry name" value="ORC1/CDC6"/>
</dbReference>
<keyword evidence="2 5" id="KW-0235">DNA replication</keyword>
<dbReference type="SUPFAM" id="SSF46785">
    <property type="entry name" value="Winged helix' DNA-binding domain"/>
    <property type="match status" value="1"/>
</dbReference>
<dbReference type="Pfam" id="PF09079">
    <property type="entry name" value="WHD_Cdc6"/>
    <property type="match status" value="1"/>
</dbReference>
<evidence type="ECO:0000259" key="7">
    <source>
        <dbReference type="SMART" id="SM01074"/>
    </source>
</evidence>
<dbReference type="SMART" id="SM01074">
    <property type="entry name" value="Cdc6_C"/>
    <property type="match status" value="1"/>
</dbReference>
<gene>
    <name evidence="8" type="ORF">LPQ35_02865</name>
</gene>
<keyword evidence="4 5" id="KW-0067">ATP-binding</keyword>
<dbReference type="Gene3D" id="3.40.50.300">
    <property type="entry name" value="P-loop containing nucleotide triphosphate hydrolases"/>
    <property type="match status" value="1"/>
</dbReference>
<feature type="domain" description="Cdc6 C-terminal" evidence="7">
    <location>
        <begin position="304"/>
        <end position="386"/>
    </location>
</feature>
<keyword evidence="9" id="KW-1185">Reference proteome</keyword>
<dbReference type="Proteomes" id="UP001492541">
    <property type="component" value="Chromosome"/>
</dbReference>
<dbReference type="HAMAP" id="MF_01407">
    <property type="entry name" value="ORC1_type_DNA_replic_protein"/>
    <property type="match status" value="1"/>
</dbReference>
<dbReference type="InterPro" id="IPR049945">
    <property type="entry name" value="AAA_22"/>
</dbReference>
<dbReference type="CDD" id="cd08768">
    <property type="entry name" value="Cdc6_C"/>
    <property type="match status" value="1"/>
</dbReference>
<dbReference type="Pfam" id="PF13401">
    <property type="entry name" value="AAA_22"/>
    <property type="match status" value="1"/>
</dbReference>
<dbReference type="InterPro" id="IPR036388">
    <property type="entry name" value="WH-like_DNA-bd_sf"/>
</dbReference>
<dbReference type="EMBL" id="CP087714">
    <property type="protein sequence ID" value="XAT64325.1"/>
    <property type="molecule type" value="Genomic_DNA"/>
</dbReference>
<evidence type="ECO:0000256" key="2">
    <source>
        <dbReference type="ARBA" id="ARBA00022705"/>
    </source>
</evidence>
<reference evidence="8 9" key="1">
    <citation type="submission" date="2021-11" db="EMBL/GenBank/DDBJ databases">
        <title>Whole genome of Geoglobus acetivorans.</title>
        <authorList>
            <person name="Liu D."/>
        </authorList>
    </citation>
    <scope>NUCLEOTIDE SEQUENCE [LARGE SCALE GENOMIC DNA]</scope>
    <source>
        <strain evidence="8 9">SBH6</strain>
    </source>
</reference>
<dbReference type="CDD" id="cd18139">
    <property type="entry name" value="HLD_clamp_RarA"/>
    <property type="match status" value="1"/>
</dbReference>
<evidence type="ECO:0000313" key="9">
    <source>
        <dbReference type="Proteomes" id="UP001492541"/>
    </source>
</evidence>
<evidence type="ECO:0000256" key="3">
    <source>
        <dbReference type="ARBA" id="ARBA00022741"/>
    </source>
</evidence>
<accession>A0ABZ3H427</accession>
<dbReference type="PANTHER" id="PTHR10763">
    <property type="entry name" value="CELL DIVISION CONTROL PROTEIN 6-RELATED"/>
    <property type="match status" value="1"/>
</dbReference>
<evidence type="ECO:0000256" key="5">
    <source>
        <dbReference type="HAMAP-Rule" id="MF_01407"/>
    </source>
</evidence>
<evidence type="ECO:0000256" key="1">
    <source>
        <dbReference type="ARBA" id="ARBA00006184"/>
    </source>
</evidence>